<gene>
    <name evidence="1" type="ORF">CLIT_8c01110</name>
</gene>
<accession>A0A069RP39</accession>
<name>A0A069RP39_PEPLI</name>
<keyword evidence="2" id="KW-1185">Reference proteome</keyword>
<dbReference type="eggNOG" id="ENOG50326VH">
    <property type="taxonomic scope" value="Bacteria"/>
</dbReference>
<dbReference type="OrthoDB" id="2024949at2"/>
<protein>
    <recommendedName>
        <fullName evidence="3">Phosphoribosyltransferase domain-containing protein</fullName>
    </recommendedName>
</protein>
<reference evidence="1 2" key="1">
    <citation type="submission" date="2014-03" db="EMBL/GenBank/DDBJ databases">
        <title>Genome sequence of Clostridium litorale W6, DSM 5388.</title>
        <authorList>
            <person name="Poehlein A."/>
            <person name="Jagirdar A."/>
            <person name="Khonsari B."/>
            <person name="Chibani C.M."/>
            <person name="Gutierrez Gutierrez D.A."/>
            <person name="Davydova E."/>
            <person name="Alghaithi H.S."/>
            <person name="Nair K.P."/>
            <person name="Dhamotharan K."/>
            <person name="Chandran L."/>
            <person name="G W."/>
            <person name="Daniel R."/>
        </authorList>
    </citation>
    <scope>NUCLEOTIDE SEQUENCE [LARGE SCALE GENOMIC DNA]</scope>
    <source>
        <strain evidence="1 2">W6</strain>
    </source>
</reference>
<dbReference type="InterPro" id="IPR000836">
    <property type="entry name" value="PRTase_dom"/>
</dbReference>
<dbReference type="AlphaFoldDB" id="A0A069RP39"/>
<evidence type="ECO:0000313" key="1">
    <source>
        <dbReference type="EMBL" id="KDR95942.1"/>
    </source>
</evidence>
<organism evidence="1 2">
    <name type="scientific">Peptoclostridium litorale DSM 5388</name>
    <dbReference type="NCBI Taxonomy" id="1121324"/>
    <lineage>
        <taxon>Bacteria</taxon>
        <taxon>Bacillati</taxon>
        <taxon>Bacillota</taxon>
        <taxon>Clostridia</taxon>
        <taxon>Peptostreptococcales</taxon>
        <taxon>Peptoclostridiaceae</taxon>
        <taxon>Peptoclostridium</taxon>
    </lineage>
</organism>
<dbReference type="EMBL" id="JJMM01000008">
    <property type="protein sequence ID" value="KDR95942.1"/>
    <property type="molecule type" value="Genomic_DNA"/>
</dbReference>
<dbReference type="Proteomes" id="UP000027946">
    <property type="component" value="Unassembled WGS sequence"/>
</dbReference>
<dbReference type="RefSeq" id="WP_038263131.1">
    <property type="nucleotide sequence ID" value="NZ_FSRH01000008.1"/>
</dbReference>
<proteinExistence type="predicted"/>
<comment type="caution">
    <text evidence="1">The sequence shown here is derived from an EMBL/GenBank/DDBJ whole genome shotgun (WGS) entry which is preliminary data.</text>
</comment>
<dbReference type="Gene3D" id="3.40.50.2020">
    <property type="match status" value="1"/>
</dbReference>
<dbReference type="SUPFAM" id="SSF53271">
    <property type="entry name" value="PRTase-like"/>
    <property type="match status" value="1"/>
</dbReference>
<sequence>MKKIFILSADCIENLKYKEEMINTIKELTTTDENKVLITSHDETRLSKLKDNLQLEPSSNFAYANRHIVNNFIEDKEKSYFAVLGNKTVDMRFAARNKLLFLSPTWTVQDDDAKKYGIPIDNPDIFYKFAKTLNNQNHFFTKMILPDETRVFSIMDARHKAYAKNLAEKDLVENFERILKKKQKNRTYFEILLYHFLATISNNNPLFSTLDDWCIAPSSGQDLNRYMLYFKEVARCMMGKQNPRSEAFKDFPNMFIRHTLNSKSQNMNSNTRIQNGCISHFDTICINKIYKKKLKNRNIIIFDDYLTHGNTFESLRNLLRSQGVGNIVLVTLGSFCSSYKYQEYDIMGDVFSPGYKYKLNRKEIVTPKNFIEAKDEISNLYDIFNLGQ</sequence>
<dbReference type="InterPro" id="IPR029057">
    <property type="entry name" value="PRTase-like"/>
</dbReference>
<dbReference type="STRING" id="1121324.CLIT_8c01110"/>
<evidence type="ECO:0000313" key="2">
    <source>
        <dbReference type="Proteomes" id="UP000027946"/>
    </source>
</evidence>
<dbReference type="CDD" id="cd06223">
    <property type="entry name" value="PRTases_typeI"/>
    <property type="match status" value="1"/>
</dbReference>
<evidence type="ECO:0008006" key="3">
    <source>
        <dbReference type="Google" id="ProtNLM"/>
    </source>
</evidence>